<keyword evidence="2" id="KW-0614">Plasmid</keyword>
<evidence type="ECO:0008006" key="3">
    <source>
        <dbReference type="Google" id="ProtNLM"/>
    </source>
</evidence>
<dbReference type="EMBL" id="CP115922">
    <property type="protein sequence ID" value="XCD19195.1"/>
    <property type="molecule type" value="Genomic_DNA"/>
</dbReference>
<name>A0AAU8BR48_9VIBR</name>
<evidence type="ECO:0000256" key="1">
    <source>
        <dbReference type="SAM" id="SignalP"/>
    </source>
</evidence>
<organism evidence="2">
    <name type="scientific">Vibrio chaetopteri</name>
    <dbReference type="NCBI Taxonomy" id="3016528"/>
    <lineage>
        <taxon>Bacteria</taxon>
        <taxon>Pseudomonadati</taxon>
        <taxon>Pseudomonadota</taxon>
        <taxon>Gammaproteobacteria</taxon>
        <taxon>Vibrionales</taxon>
        <taxon>Vibrionaceae</taxon>
        <taxon>Vibrio</taxon>
    </lineage>
</organism>
<gene>
    <name evidence="2" type="ORF">PG915_24990</name>
</gene>
<dbReference type="RefSeq" id="WP_353500316.1">
    <property type="nucleotide sequence ID" value="NZ_CP115922.1"/>
</dbReference>
<accession>A0AAU8BR48</accession>
<feature type="chain" id="PRO_5043325002" description="Lipoprotein" evidence="1">
    <location>
        <begin position="23"/>
        <end position="138"/>
    </location>
</feature>
<evidence type="ECO:0000313" key="2">
    <source>
        <dbReference type="EMBL" id="XCD19195.1"/>
    </source>
</evidence>
<protein>
    <recommendedName>
        <fullName evidence="3">Lipoprotein</fullName>
    </recommendedName>
</protein>
<geneLocation type="plasmid" evidence="2">
    <name>p1</name>
</geneLocation>
<keyword evidence="1" id="KW-0732">Signal</keyword>
<proteinExistence type="predicted"/>
<reference evidence="2" key="1">
    <citation type="submission" date="2023-01" db="EMBL/GenBank/DDBJ databases">
        <title>Vibrio sp. CB1-14 genome sequencing.</title>
        <authorList>
            <person name="Otstavnykh N."/>
            <person name="Isaeva M."/>
            <person name="Meleshko D."/>
        </authorList>
    </citation>
    <scope>NUCLEOTIDE SEQUENCE</scope>
    <source>
        <strain evidence="2">CB1-14</strain>
        <plasmid evidence="2">p1</plasmid>
    </source>
</reference>
<feature type="signal peptide" evidence="1">
    <location>
        <begin position="1"/>
        <end position="22"/>
    </location>
</feature>
<dbReference type="AlphaFoldDB" id="A0AAU8BR48"/>
<dbReference type="KEGG" id="vck:PG915_24990"/>
<sequence>MKWCTKNKLLLLLTLLSPVALATGGYTQSAKGLLDGYKKACDTCSDTVEQLAENVSRACSITTSEFIVQTPNLLGVQMLAIAQSVSHPQSYLLDRFALSNLDCNNLGAWSEKIVDYSYTLDEYNADVDSATYTAPVVQ</sequence>